<dbReference type="GO" id="GO:0006412">
    <property type="term" value="P:translation"/>
    <property type="evidence" value="ECO:0007669"/>
    <property type="project" value="InterPro"/>
</dbReference>
<dbReference type="InterPro" id="IPR031309">
    <property type="entry name" value="Ribosomal_uL5_C"/>
</dbReference>
<sequence length="173" mass="19032">MSQQTENIMKEIRLEKVVLNMGVGKSGDAIEIAKKALDQISGKKSNSRNAKKAQRDWGVRKNEPIGVAVTVRSNDAKELLKKLFEAKGNTIKGKSIDREGNLSFGILEHIDIPGIKYDPKIGILGLNVTVNLARPGFSIKVRSKHKAKIGKTHKITPNDAKDYLTKEFGVSVN</sequence>
<dbReference type="InterPro" id="IPR057266">
    <property type="entry name" value="Ribosomal_uL5_euk/arc-type"/>
</dbReference>
<accession>A0A075HKT5</accession>
<keyword evidence="3 5" id="KW-0687">Ribonucleoprotein</keyword>
<gene>
    <name evidence="8" type="primary">RP-L5</name>
    <name evidence="8" type="synonym">rplE</name>
</gene>
<evidence type="ECO:0000256" key="5">
    <source>
        <dbReference type="RuleBase" id="RU003930"/>
    </source>
</evidence>
<feature type="domain" description="Large ribosomal subunit protein uL5 N-terminal" evidence="6">
    <location>
        <begin position="7"/>
        <end position="60"/>
    </location>
</feature>
<dbReference type="InterPro" id="IPR002132">
    <property type="entry name" value="Ribosomal_uL5"/>
</dbReference>
<evidence type="ECO:0000259" key="6">
    <source>
        <dbReference type="Pfam" id="PF00281"/>
    </source>
</evidence>
<comment type="similarity">
    <text evidence="1 5">Belongs to the universal ribosomal protein uL5 family.</text>
</comment>
<dbReference type="PIRSF" id="PIRSF002161">
    <property type="entry name" value="Ribosomal_L5"/>
    <property type="match status" value="1"/>
</dbReference>
<evidence type="ECO:0000256" key="4">
    <source>
        <dbReference type="ARBA" id="ARBA00035461"/>
    </source>
</evidence>
<dbReference type="InterPro" id="IPR022803">
    <property type="entry name" value="Ribosomal_uL5_dom_sf"/>
</dbReference>
<dbReference type="Pfam" id="PF00281">
    <property type="entry name" value="Ribosomal_L5"/>
    <property type="match status" value="1"/>
</dbReference>
<keyword evidence="2 5" id="KW-0689">Ribosomal protein</keyword>
<dbReference type="Gene3D" id="3.30.1440.10">
    <property type="match status" value="1"/>
</dbReference>
<evidence type="ECO:0000256" key="3">
    <source>
        <dbReference type="ARBA" id="ARBA00023274"/>
    </source>
</evidence>
<dbReference type="AlphaFoldDB" id="A0A075HKT5"/>
<evidence type="ECO:0000313" key="8">
    <source>
        <dbReference type="EMBL" id="AIF15002.1"/>
    </source>
</evidence>
<organism evidence="8">
    <name type="scientific">uncultured marine thaumarchaeote KM3_69_B11</name>
    <dbReference type="NCBI Taxonomy" id="1456244"/>
    <lineage>
        <taxon>Archaea</taxon>
        <taxon>Nitrososphaerota</taxon>
        <taxon>environmental samples</taxon>
    </lineage>
</organism>
<dbReference type="SUPFAM" id="SSF55282">
    <property type="entry name" value="RL5-like"/>
    <property type="match status" value="1"/>
</dbReference>
<feature type="domain" description="Large ribosomal subunit protein uL5 C-terminal" evidence="7">
    <location>
        <begin position="64"/>
        <end position="141"/>
    </location>
</feature>
<dbReference type="PANTHER" id="PTHR11994">
    <property type="entry name" value="60S RIBOSOMAL PROTEIN L11-RELATED"/>
    <property type="match status" value="1"/>
</dbReference>
<dbReference type="InterPro" id="IPR031310">
    <property type="entry name" value="Ribosomal_uL5_N"/>
</dbReference>
<evidence type="ECO:0000259" key="7">
    <source>
        <dbReference type="Pfam" id="PF00673"/>
    </source>
</evidence>
<dbReference type="EMBL" id="KF901017">
    <property type="protein sequence ID" value="AIF15002.1"/>
    <property type="molecule type" value="Genomic_DNA"/>
</dbReference>
<evidence type="ECO:0000256" key="2">
    <source>
        <dbReference type="ARBA" id="ARBA00022980"/>
    </source>
</evidence>
<reference evidence="8" key="1">
    <citation type="journal article" date="2014" name="Genome Biol. Evol.">
        <title>Pangenome evidence for extensive interdomain horizontal transfer affecting lineage core and shell genes in uncultured planktonic thaumarchaeota and euryarchaeota.</title>
        <authorList>
            <person name="Deschamps P."/>
            <person name="Zivanovic Y."/>
            <person name="Moreira D."/>
            <person name="Rodriguez-Valera F."/>
            <person name="Lopez-Garcia P."/>
        </authorList>
    </citation>
    <scope>NUCLEOTIDE SEQUENCE</scope>
</reference>
<protein>
    <recommendedName>
        <fullName evidence="4">50S ribosomal protein L5</fullName>
    </recommendedName>
</protein>
<dbReference type="Pfam" id="PF00673">
    <property type="entry name" value="Ribosomal_L5_C"/>
    <property type="match status" value="1"/>
</dbReference>
<dbReference type="GO" id="GO:1990904">
    <property type="term" value="C:ribonucleoprotein complex"/>
    <property type="evidence" value="ECO:0007669"/>
    <property type="project" value="UniProtKB-KW"/>
</dbReference>
<evidence type="ECO:0000256" key="1">
    <source>
        <dbReference type="ARBA" id="ARBA00008553"/>
    </source>
</evidence>
<dbReference type="GO" id="GO:0005840">
    <property type="term" value="C:ribosome"/>
    <property type="evidence" value="ECO:0007669"/>
    <property type="project" value="UniProtKB-KW"/>
</dbReference>
<proteinExistence type="inferred from homology"/>
<dbReference type="NCBIfam" id="NF003258">
    <property type="entry name" value="PRK04219.1"/>
    <property type="match status" value="1"/>
</dbReference>
<dbReference type="GO" id="GO:0003735">
    <property type="term" value="F:structural constituent of ribosome"/>
    <property type="evidence" value="ECO:0007669"/>
    <property type="project" value="InterPro"/>
</dbReference>
<name>A0A075HKT5_9ARCH</name>
<dbReference type="FunFam" id="3.30.1440.10:FF:000002">
    <property type="entry name" value="60S ribosomal protein L11"/>
    <property type="match status" value="1"/>
</dbReference>